<reference evidence="1 2" key="1">
    <citation type="submission" date="2017-01" db="EMBL/GenBank/DDBJ databases">
        <title>First report of the plasmid-mediated mcr-1 gene in Citrobacter freudii.</title>
        <authorList>
            <person name="Liu J."/>
            <person name="Yang Y."/>
            <person name="Li Y."/>
            <person name="Liu D."/>
            <person name="Tuo H."/>
            <person name="Davis M."/>
            <person name="Zhang A."/>
        </authorList>
    </citation>
    <scope>NUCLEOTIDE SEQUENCE [LARGE SCALE GENOMIC DNA]</scope>
    <source>
        <strain evidence="1 2">SCC4</strain>
    </source>
</reference>
<gene>
    <name evidence="1" type="ORF">BWD41_06375</name>
</gene>
<organism evidence="1 2">
    <name type="scientific">Citrobacter braakii</name>
    <dbReference type="NCBI Taxonomy" id="57706"/>
    <lineage>
        <taxon>Bacteria</taxon>
        <taxon>Pseudomonadati</taxon>
        <taxon>Pseudomonadota</taxon>
        <taxon>Gammaproteobacteria</taxon>
        <taxon>Enterobacterales</taxon>
        <taxon>Enterobacteriaceae</taxon>
        <taxon>Citrobacter</taxon>
        <taxon>Citrobacter freundii complex</taxon>
    </lineage>
</organism>
<proteinExistence type="predicted"/>
<sequence length="258" mass="29406">MVENLVFNYKNQTPIHYRFKPASRDCRHLLIVMSGFNIPDATIYDFVMLDHCHSAILWIKDDFGGLPAYYLCNKMNFDIEQGVSLLMQGVIDFVKPSNTTILGASKGGSMSMYYGIKHNIRNIITAVPQFYIGSYVAKGYWTHVGQEMMGTISPANINKLDNMLQDVIYRDKHKTANIYLFTSPNDKQFPVEIAPNLALLQEYNHFNLVETSSSFATEHNQITRYNLNVILSIIYQLENNITPAFGRVKNGNGWLASR</sequence>
<dbReference type="Proteomes" id="UP000185597">
    <property type="component" value="Unassembled WGS sequence"/>
</dbReference>
<accession>A0AA44LKF9</accession>
<dbReference type="EMBL" id="MTCP01000001">
    <property type="protein sequence ID" value="OLY71266.1"/>
    <property type="molecule type" value="Genomic_DNA"/>
</dbReference>
<evidence type="ECO:0000313" key="2">
    <source>
        <dbReference type="Proteomes" id="UP000185597"/>
    </source>
</evidence>
<evidence type="ECO:0008006" key="3">
    <source>
        <dbReference type="Google" id="ProtNLM"/>
    </source>
</evidence>
<name>A0AA44LKF9_CITBR</name>
<dbReference type="InterPro" id="IPR029058">
    <property type="entry name" value="AB_hydrolase_fold"/>
</dbReference>
<dbReference type="RefSeq" id="WP_047417797.1">
    <property type="nucleotide sequence ID" value="NZ_CABGPK010000003.1"/>
</dbReference>
<comment type="caution">
    <text evidence="1">The sequence shown here is derived from an EMBL/GenBank/DDBJ whole genome shotgun (WGS) entry which is preliminary data.</text>
</comment>
<dbReference type="SUPFAM" id="SSF53474">
    <property type="entry name" value="alpha/beta-Hydrolases"/>
    <property type="match status" value="1"/>
</dbReference>
<dbReference type="AlphaFoldDB" id="A0AA44LKF9"/>
<protein>
    <recommendedName>
        <fullName evidence="3">Alpha/beta hydrolase</fullName>
    </recommendedName>
</protein>
<evidence type="ECO:0000313" key="1">
    <source>
        <dbReference type="EMBL" id="OLY71266.1"/>
    </source>
</evidence>